<name>A0A8K0MJA4_9ROSA</name>
<keyword evidence="1" id="KW-0812">Transmembrane</keyword>
<evidence type="ECO:0000256" key="1">
    <source>
        <dbReference type="SAM" id="Phobius"/>
    </source>
</evidence>
<dbReference type="Pfam" id="PF13976">
    <property type="entry name" value="gag_pre-integrs"/>
    <property type="match status" value="1"/>
</dbReference>
<gene>
    <name evidence="3" type="ORF">FNV43_RR08477</name>
</gene>
<keyword evidence="1" id="KW-1133">Transmembrane helix</keyword>
<dbReference type="OrthoDB" id="2617878at2759"/>
<keyword evidence="1" id="KW-0472">Membrane</keyword>
<evidence type="ECO:0000313" key="4">
    <source>
        <dbReference type="Proteomes" id="UP000796880"/>
    </source>
</evidence>
<dbReference type="InterPro" id="IPR053085">
    <property type="entry name" value="Jasmonate-induced_protein"/>
</dbReference>
<dbReference type="InterPro" id="IPR049065">
    <property type="entry name" value="Nakanori"/>
</dbReference>
<organism evidence="3 4">
    <name type="scientific">Rhamnella rubrinervis</name>
    <dbReference type="NCBI Taxonomy" id="2594499"/>
    <lineage>
        <taxon>Eukaryota</taxon>
        <taxon>Viridiplantae</taxon>
        <taxon>Streptophyta</taxon>
        <taxon>Embryophyta</taxon>
        <taxon>Tracheophyta</taxon>
        <taxon>Spermatophyta</taxon>
        <taxon>Magnoliopsida</taxon>
        <taxon>eudicotyledons</taxon>
        <taxon>Gunneridae</taxon>
        <taxon>Pentapetalae</taxon>
        <taxon>rosids</taxon>
        <taxon>fabids</taxon>
        <taxon>Rosales</taxon>
        <taxon>Rhamnaceae</taxon>
        <taxon>rhamnoid group</taxon>
        <taxon>Rhamneae</taxon>
        <taxon>Rhamnella</taxon>
    </lineage>
</organism>
<keyword evidence="4" id="KW-1185">Reference proteome</keyword>
<evidence type="ECO:0000313" key="3">
    <source>
        <dbReference type="EMBL" id="KAF3447773.1"/>
    </source>
</evidence>
<dbReference type="Proteomes" id="UP000796880">
    <property type="component" value="Unassembled WGS sequence"/>
</dbReference>
<dbReference type="Pfam" id="PF21230">
    <property type="entry name" value="Nakanori"/>
    <property type="match status" value="1"/>
</dbReference>
<dbReference type="EMBL" id="VOIH02000004">
    <property type="protein sequence ID" value="KAF3447773.1"/>
    <property type="molecule type" value="Genomic_DNA"/>
</dbReference>
<accession>A0A8K0MJA4</accession>
<protein>
    <recommendedName>
        <fullName evidence="2">GAG-pre-integrase domain-containing protein</fullName>
    </recommendedName>
</protein>
<feature type="domain" description="GAG-pre-integrase" evidence="2">
    <location>
        <begin position="51"/>
        <end position="86"/>
    </location>
</feature>
<dbReference type="InterPro" id="IPR025724">
    <property type="entry name" value="GAG-pre-integrase_dom"/>
</dbReference>
<reference evidence="3" key="1">
    <citation type="submission" date="2020-03" db="EMBL/GenBank/DDBJ databases">
        <title>A high-quality chromosome-level genome assembly of a woody plant with both climbing and erect habits, Rhamnella rubrinervis.</title>
        <authorList>
            <person name="Lu Z."/>
            <person name="Yang Y."/>
            <person name="Zhu X."/>
            <person name="Sun Y."/>
        </authorList>
    </citation>
    <scope>NUCLEOTIDE SEQUENCE</scope>
    <source>
        <strain evidence="3">BYM</strain>
        <tissue evidence="3">Leaf</tissue>
    </source>
</reference>
<dbReference type="PANTHER" id="PTHR36482:SF5">
    <property type="entry name" value="23 KDA JASMONATE-INDUCED PROTEIN-LIKE"/>
    <property type="match status" value="1"/>
</dbReference>
<proteinExistence type="predicted"/>
<dbReference type="PANTHER" id="PTHR36482">
    <property type="entry name" value="OSJNBA0024J22.15 PROTEIN"/>
    <property type="match status" value="1"/>
</dbReference>
<sequence length="371" mass="41549">MCPNRQWFSSFQKLDGGAVLMGNDNTYHRKVLDSSGYKVTIENGAMKVVRGHVGEKALQSLIKQSTLKGAKTRKLNSCEHCVLGKQTRVKFGTGFSPRWRLLKMVAQILVVQCWQLGKQSSIATRSQVEIFCLIGGVVKFELHLAQHGNPVTDDIVRLIYPNLKEITPKLRAKVAFQYINADGRDVNCKTFVHNLKQRYGSGISSLCMIFNATGSTLTYVSNKDWHGQIYESPYPSLIQNGQWKDQKALLYIAERTMLEFNLTGCLLGVFPVLVIIVYIHEIREVHHYETDHWGYIKGLLESKPTNYIGTWSGCYSAVTIGRSTSPEYVGIMSLDGVISELSYAVFMSLAANSAIEDSAIEESASEDKEDE</sequence>
<comment type="caution">
    <text evidence="3">The sequence shown here is derived from an EMBL/GenBank/DDBJ whole genome shotgun (WGS) entry which is preliminary data.</text>
</comment>
<dbReference type="AlphaFoldDB" id="A0A8K0MJA4"/>
<evidence type="ECO:0000259" key="2">
    <source>
        <dbReference type="Pfam" id="PF13976"/>
    </source>
</evidence>
<feature type="transmembrane region" description="Helical" evidence="1">
    <location>
        <begin position="260"/>
        <end position="279"/>
    </location>
</feature>